<organism evidence="3 4">
    <name type="scientific">Piloderma croceum (strain F 1598)</name>
    <dbReference type="NCBI Taxonomy" id="765440"/>
    <lineage>
        <taxon>Eukaryota</taxon>
        <taxon>Fungi</taxon>
        <taxon>Dikarya</taxon>
        <taxon>Basidiomycota</taxon>
        <taxon>Agaricomycotina</taxon>
        <taxon>Agaricomycetes</taxon>
        <taxon>Agaricomycetidae</taxon>
        <taxon>Atheliales</taxon>
        <taxon>Atheliaceae</taxon>
        <taxon>Piloderma</taxon>
    </lineage>
</organism>
<dbReference type="InterPro" id="IPR015422">
    <property type="entry name" value="PyrdxlP-dep_Trfase_small"/>
</dbReference>
<dbReference type="SUPFAM" id="SSF53383">
    <property type="entry name" value="PLP-dependent transferases"/>
    <property type="match status" value="1"/>
</dbReference>
<evidence type="ECO:0000259" key="2">
    <source>
        <dbReference type="Pfam" id="PF00266"/>
    </source>
</evidence>
<dbReference type="Gene3D" id="3.90.1150.10">
    <property type="entry name" value="Aspartate Aminotransferase, domain 1"/>
    <property type="match status" value="1"/>
</dbReference>
<dbReference type="FunCoup" id="A0A0C3FHZ0">
    <property type="interactions" value="15"/>
</dbReference>
<evidence type="ECO:0000256" key="1">
    <source>
        <dbReference type="ARBA" id="ARBA00022898"/>
    </source>
</evidence>
<dbReference type="InterPro" id="IPR015421">
    <property type="entry name" value="PyrdxlP-dep_Trfase_major"/>
</dbReference>
<dbReference type="InterPro" id="IPR000192">
    <property type="entry name" value="Aminotrans_V_dom"/>
</dbReference>
<reference evidence="4" key="2">
    <citation type="submission" date="2015-01" db="EMBL/GenBank/DDBJ databases">
        <title>Evolutionary Origins and Diversification of the Mycorrhizal Mutualists.</title>
        <authorList>
            <consortium name="DOE Joint Genome Institute"/>
            <consortium name="Mycorrhizal Genomics Consortium"/>
            <person name="Kohler A."/>
            <person name="Kuo A."/>
            <person name="Nagy L.G."/>
            <person name="Floudas D."/>
            <person name="Copeland A."/>
            <person name="Barry K.W."/>
            <person name="Cichocki N."/>
            <person name="Veneault-Fourrey C."/>
            <person name="LaButti K."/>
            <person name="Lindquist E.A."/>
            <person name="Lipzen A."/>
            <person name="Lundell T."/>
            <person name="Morin E."/>
            <person name="Murat C."/>
            <person name="Riley R."/>
            <person name="Ohm R."/>
            <person name="Sun H."/>
            <person name="Tunlid A."/>
            <person name="Henrissat B."/>
            <person name="Grigoriev I.V."/>
            <person name="Hibbett D.S."/>
            <person name="Martin F."/>
        </authorList>
    </citation>
    <scope>NUCLEOTIDE SEQUENCE [LARGE SCALE GENOMIC DNA]</scope>
    <source>
        <strain evidence="4">F 1598</strain>
    </source>
</reference>
<proteinExistence type="predicted"/>
<accession>A0A0C3FHZ0</accession>
<feature type="domain" description="Aminotransferase class V" evidence="2">
    <location>
        <begin position="40"/>
        <end position="320"/>
    </location>
</feature>
<dbReference type="Proteomes" id="UP000054166">
    <property type="component" value="Unassembled WGS sequence"/>
</dbReference>
<sequence length="402" mass="45760">MLPGSYGSLSKPVLQARNELTTLIERNPDKFMRLTFLPLFMHVRERLAKLIGAETDELVLIPNASHGINTVLWNFEWLPSDILVVVTTTYDSILKTAQYLSDRPPHPQVSKFKLEFPTTHAKIISSFRDHLRALPRRSSFPDKPQQVVAVIDSLVSNPGVLLPWKEMVKICREEGIFSVVDAAHSIGQEVGIDVGASGCDFWISNCHKWLFAERVCAMLYVPKRNQHIIKSAFPTAYWYVSPSDKHFSQFPRFVSQFEWNGTIDVIPYLTVGAALDFRQWLGGEEKINAYCHSLALAGGMRLAEILGTEVMHGKDEDELTLNMVNVLLPIPPRIKYTEAIDYTIRERLLNDWNTYVAHYTHNGKVWVRCSAQVWNEVSDFEYAGKALKAVCEEIVESHKDEL</sequence>
<evidence type="ECO:0000313" key="4">
    <source>
        <dbReference type="Proteomes" id="UP000054166"/>
    </source>
</evidence>
<dbReference type="InterPro" id="IPR015424">
    <property type="entry name" value="PyrdxlP-dep_Trfase"/>
</dbReference>
<name>A0A0C3FHZ0_PILCF</name>
<dbReference type="Pfam" id="PF00266">
    <property type="entry name" value="Aminotran_5"/>
    <property type="match status" value="1"/>
</dbReference>
<dbReference type="PANTHER" id="PTHR43092:SF2">
    <property type="entry name" value="HERCYNYLCYSTEINE SULFOXIDE LYASE"/>
    <property type="match status" value="1"/>
</dbReference>
<evidence type="ECO:0000313" key="3">
    <source>
        <dbReference type="EMBL" id="KIM79204.1"/>
    </source>
</evidence>
<dbReference type="Gene3D" id="3.40.640.10">
    <property type="entry name" value="Type I PLP-dependent aspartate aminotransferase-like (Major domain)"/>
    <property type="match status" value="1"/>
</dbReference>
<dbReference type="STRING" id="765440.A0A0C3FHZ0"/>
<dbReference type="AlphaFoldDB" id="A0A0C3FHZ0"/>
<dbReference type="OrthoDB" id="5978656at2759"/>
<keyword evidence="4" id="KW-1185">Reference proteome</keyword>
<dbReference type="InParanoid" id="A0A0C3FHZ0"/>
<dbReference type="PANTHER" id="PTHR43092">
    <property type="entry name" value="L-CYSTEINE DESULFHYDRASE"/>
    <property type="match status" value="1"/>
</dbReference>
<protein>
    <recommendedName>
        <fullName evidence="2">Aminotransferase class V domain-containing protein</fullName>
    </recommendedName>
</protein>
<dbReference type="EMBL" id="KN833011">
    <property type="protein sequence ID" value="KIM79204.1"/>
    <property type="molecule type" value="Genomic_DNA"/>
</dbReference>
<dbReference type="HOGENOM" id="CLU_003433_3_0_1"/>
<gene>
    <name evidence="3" type="ORF">PILCRDRAFT_823789</name>
</gene>
<keyword evidence="1" id="KW-0663">Pyridoxal phosphate</keyword>
<reference evidence="3 4" key="1">
    <citation type="submission" date="2014-04" db="EMBL/GenBank/DDBJ databases">
        <authorList>
            <consortium name="DOE Joint Genome Institute"/>
            <person name="Kuo A."/>
            <person name="Tarkka M."/>
            <person name="Buscot F."/>
            <person name="Kohler A."/>
            <person name="Nagy L.G."/>
            <person name="Floudas D."/>
            <person name="Copeland A."/>
            <person name="Barry K.W."/>
            <person name="Cichocki N."/>
            <person name="Veneault-Fourrey C."/>
            <person name="LaButti K."/>
            <person name="Lindquist E.A."/>
            <person name="Lipzen A."/>
            <person name="Lundell T."/>
            <person name="Morin E."/>
            <person name="Murat C."/>
            <person name="Sun H."/>
            <person name="Tunlid A."/>
            <person name="Henrissat B."/>
            <person name="Grigoriev I.V."/>
            <person name="Hibbett D.S."/>
            <person name="Martin F."/>
            <person name="Nordberg H.P."/>
            <person name="Cantor M.N."/>
            <person name="Hua S.X."/>
        </authorList>
    </citation>
    <scope>NUCLEOTIDE SEQUENCE [LARGE SCALE GENOMIC DNA]</scope>
    <source>
        <strain evidence="3 4">F 1598</strain>
    </source>
</reference>